<dbReference type="AlphaFoldDB" id="A0A382QJH5"/>
<dbReference type="PROSITE" id="PS00759">
    <property type="entry name" value="ARGE_DAPE_CPG2_2"/>
    <property type="match status" value="1"/>
</dbReference>
<dbReference type="CDD" id="cd03894">
    <property type="entry name" value="M20_ArgE"/>
    <property type="match status" value="1"/>
</dbReference>
<dbReference type="InterPro" id="IPR001261">
    <property type="entry name" value="ArgE/DapE_CS"/>
</dbReference>
<evidence type="ECO:0000256" key="5">
    <source>
        <dbReference type="ARBA" id="ARBA00022605"/>
    </source>
</evidence>
<dbReference type="SUPFAM" id="SSF55031">
    <property type="entry name" value="Bacterial exopeptidase dimerisation domain"/>
    <property type="match status" value="1"/>
</dbReference>
<dbReference type="InterPro" id="IPR010169">
    <property type="entry name" value="AcOrn-deacetyl"/>
</dbReference>
<evidence type="ECO:0000256" key="2">
    <source>
        <dbReference type="ARBA" id="ARBA00005691"/>
    </source>
</evidence>
<keyword evidence="6" id="KW-0479">Metal-binding</keyword>
<gene>
    <name evidence="9" type="ORF">METZ01_LOCUS337899</name>
</gene>
<keyword evidence="4" id="KW-0055">Arginine biosynthesis</keyword>
<feature type="non-terminal residue" evidence="9">
    <location>
        <position position="1"/>
    </location>
</feature>
<dbReference type="InterPro" id="IPR036264">
    <property type="entry name" value="Bact_exopeptidase_dim_dom"/>
</dbReference>
<name>A0A382QJH5_9ZZZZ</name>
<dbReference type="Gene3D" id="3.30.70.360">
    <property type="match status" value="1"/>
</dbReference>
<keyword evidence="5" id="KW-0028">Amino-acid biosynthesis</keyword>
<dbReference type="GO" id="GO:0006526">
    <property type="term" value="P:L-arginine biosynthetic process"/>
    <property type="evidence" value="ECO:0007669"/>
    <property type="project" value="UniProtKB-KW"/>
</dbReference>
<dbReference type="GO" id="GO:0008777">
    <property type="term" value="F:acetylornithine deacetylase activity"/>
    <property type="evidence" value="ECO:0007669"/>
    <property type="project" value="TreeGrafter"/>
</dbReference>
<reference evidence="9" key="1">
    <citation type="submission" date="2018-05" db="EMBL/GenBank/DDBJ databases">
        <authorList>
            <person name="Lanie J.A."/>
            <person name="Ng W.-L."/>
            <person name="Kazmierczak K.M."/>
            <person name="Andrzejewski T.M."/>
            <person name="Davidsen T.M."/>
            <person name="Wayne K.J."/>
            <person name="Tettelin H."/>
            <person name="Glass J.I."/>
            <person name="Rusch D."/>
            <person name="Podicherti R."/>
            <person name="Tsui H.-C.T."/>
            <person name="Winkler M.E."/>
        </authorList>
    </citation>
    <scope>NUCLEOTIDE SEQUENCE</scope>
</reference>
<accession>A0A382QJH5</accession>
<dbReference type="Gene3D" id="3.40.630.10">
    <property type="entry name" value="Zn peptidases"/>
    <property type="match status" value="1"/>
</dbReference>
<keyword evidence="8" id="KW-0862">Zinc</keyword>
<sequence length="331" mass="36700">IFKSLVGFDTTSFKSNLDLIAFIKNYLNIHKIKSTLVYDSSGKKANLYATIGSSSEGGIMLSGHTDIVPITDQAWTYDPFHLTQKDNKLYGRGTADMKGFLALILSRVPKMISANLSKPIHLAFSYDEEIGCVGVHRLLDFINSNSIKPVFCIVGEPTSMEVVIGHKGKCAYQVVVKGLACHSGQAPFGVNAVDYAAKLISYIAEIAKEKSIKGPFDYDYEVPYSTLHTGVISGGTILNIVPDSCQFEFEIRHLIEDNPKELINKIKLYAKENLLPNMHKVSSKTDIHFKEKVTYPGLSIDENSEPVKYVKKLLNNEQHKKVIFGTEGGLF</sequence>
<dbReference type="NCBIfam" id="NF005710">
    <property type="entry name" value="PRK07522.1"/>
    <property type="match status" value="1"/>
</dbReference>
<evidence type="ECO:0000256" key="8">
    <source>
        <dbReference type="ARBA" id="ARBA00022833"/>
    </source>
</evidence>
<comment type="cofactor">
    <cofactor evidence="1">
        <name>Zn(2+)</name>
        <dbReference type="ChEBI" id="CHEBI:29105"/>
    </cofactor>
</comment>
<evidence type="ECO:0000313" key="9">
    <source>
        <dbReference type="EMBL" id="SVC85045.1"/>
    </source>
</evidence>
<dbReference type="Pfam" id="PF01546">
    <property type="entry name" value="Peptidase_M20"/>
    <property type="match status" value="1"/>
</dbReference>
<dbReference type="InterPro" id="IPR050072">
    <property type="entry name" value="Peptidase_M20A"/>
</dbReference>
<proteinExistence type="inferred from homology"/>
<evidence type="ECO:0000256" key="4">
    <source>
        <dbReference type="ARBA" id="ARBA00022571"/>
    </source>
</evidence>
<dbReference type="GO" id="GO:0046872">
    <property type="term" value="F:metal ion binding"/>
    <property type="evidence" value="ECO:0007669"/>
    <property type="project" value="UniProtKB-KW"/>
</dbReference>
<protein>
    <submittedName>
        <fullName evidence="9">Uncharacterized protein</fullName>
    </submittedName>
</protein>
<feature type="non-terminal residue" evidence="9">
    <location>
        <position position="331"/>
    </location>
</feature>
<keyword evidence="7" id="KW-0378">Hydrolase</keyword>
<keyword evidence="3" id="KW-0963">Cytoplasm</keyword>
<evidence type="ECO:0000256" key="3">
    <source>
        <dbReference type="ARBA" id="ARBA00022490"/>
    </source>
</evidence>
<comment type="similarity">
    <text evidence="2">Belongs to the peptidase M20A family. ArgE subfamily.</text>
</comment>
<dbReference type="PANTHER" id="PTHR43808:SF31">
    <property type="entry name" value="N-ACETYL-L-CITRULLINE DEACETYLASE"/>
    <property type="match status" value="1"/>
</dbReference>
<dbReference type="SUPFAM" id="SSF53187">
    <property type="entry name" value="Zn-dependent exopeptidases"/>
    <property type="match status" value="1"/>
</dbReference>
<evidence type="ECO:0000256" key="1">
    <source>
        <dbReference type="ARBA" id="ARBA00001947"/>
    </source>
</evidence>
<dbReference type="PANTHER" id="PTHR43808">
    <property type="entry name" value="ACETYLORNITHINE DEACETYLASE"/>
    <property type="match status" value="1"/>
</dbReference>
<dbReference type="EMBL" id="UINC01114618">
    <property type="protein sequence ID" value="SVC85045.1"/>
    <property type="molecule type" value="Genomic_DNA"/>
</dbReference>
<evidence type="ECO:0000256" key="7">
    <source>
        <dbReference type="ARBA" id="ARBA00022801"/>
    </source>
</evidence>
<evidence type="ECO:0000256" key="6">
    <source>
        <dbReference type="ARBA" id="ARBA00022723"/>
    </source>
</evidence>
<dbReference type="InterPro" id="IPR002933">
    <property type="entry name" value="Peptidase_M20"/>
</dbReference>
<dbReference type="NCBIfam" id="TIGR01892">
    <property type="entry name" value="AcOrn-deacetyl"/>
    <property type="match status" value="1"/>
</dbReference>
<organism evidence="9">
    <name type="scientific">marine metagenome</name>
    <dbReference type="NCBI Taxonomy" id="408172"/>
    <lineage>
        <taxon>unclassified sequences</taxon>
        <taxon>metagenomes</taxon>
        <taxon>ecological metagenomes</taxon>
    </lineage>
</organism>